<dbReference type="NCBIfam" id="TIGR02937">
    <property type="entry name" value="sigma70-ECF"/>
    <property type="match status" value="1"/>
</dbReference>
<proteinExistence type="predicted"/>
<dbReference type="GO" id="GO:0003677">
    <property type="term" value="F:DNA binding"/>
    <property type="evidence" value="ECO:0007669"/>
    <property type="project" value="UniProtKB-KW"/>
</dbReference>
<name>A0A0Q2MC12_VIBFU</name>
<evidence type="ECO:0000313" key="6">
    <source>
        <dbReference type="EMBL" id="KQH85601.1"/>
    </source>
</evidence>
<dbReference type="SUPFAM" id="SSF88946">
    <property type="entry name" value="Sigma2 domain of RNA polymerase sigma factors"/>
    <property type="match status" value="1"/>
</dbReference>
<dbReference type="SUPFAM" id="SSF88659">
    <property type="entry name" value="Sigma3 and sigma4 domains of RNA polymerase sigma factors"/>
    <property type="match status" value="2"/>
</dbReference>
<dbReference type="AlphaFoldDB" id="A0A0Q2MC12"/>
<dbReference type="InParanoid" id="A0A0Q2MC12"/>
<evidence type="ECO:0000256" key="2">
    <source>
        <dbReference type="ARBA" id="ARBA00023082"/>
    </source>
</evidence>
<reference evidence="6 7" key="1">
    <citation type="submission" date="2015-08" db="EMBL/GenBank/DDBJ databases">
        <title>Antibacterial properties of a collection of Vibrionaceae strains.</title>
        <authorList>
            <person name="Giubergia S."/>
        </authorList>
    </citation>
    <scope>NUCLEOTIDE SEQUENCE [LARGE SCALE GENOMIC DNA]</scope>
    <source>
        <strain evidence="6 7">S0821</strain>
    </source>
</reference>
<keyword evidence="2" id="KW-0731">Sigma factor</keyword>
<evidence type="ECO:0000313" key="7">
    <source>
        <dbReference type="Proteomes" id="UP000051221"/>
    </source>
</evidence>
<comment type="caution">
    <text evidence="6">The sequence shown here is derived from an EMBL/GenBank/DDBJ whole genome shotgun (WGS) entry which is preliminary data.</text>
</comment>
<organism evidence="6 7">
    <name type="scientific">Vibrio furnissii</name>
    <dbReference type="NCBI Taxonomy" id="29494"/>
    <lineage>
        <taxon>Bacteria</taxon>
        <taxon>Pseudomonadati</taxon>
        <taxon>Pseudomonadota</taxon>
        <taxon>Gammaproteobacteria</taxon>
        <taxon>Vibrionales</taxon>
        <taxon>Vibrionaceae</taxon>
        <taxon>Vibrio</taxon>
    </lineage>
</organism>
<dbReference type="PANTHER" id="PTHR30385">
    <property type="entry name" value="SIGMA FACTOR F FLAGELLAR"/>
    <property type="match status" value="1"/>
</dbReference>
<keyword evidence="1" id="KW-0805">Transcription regulation</keyword>
<evidence type="ECO:0000259" key="5">
    <source>
        <dbReference type="Pfam" id="PF04545"/>
    </source>
</evidence>
<evidence type="ECO:0000256" key="3">
    <source>
        <dbReference type="ARBA" id="ARBA00023125"/>
    </source>
</evidence>
<evidence type="ECO:0000256" key="4">
    <source>
        <dbReference type="ARBA" id="ARBA00023163"/>
    </source>
</evidence>
<dbReference type="InterPro" id="IPR014284">
    <property type="entry name" value="RNA_pol_sigma-70_dom"/>
</dbReference>
<evidence type="ECO:0000256" key="1">
    <source>
        <dbReference type="ARBA" id="ARBA00023015"/>
    </source>
</evidence>
<protein>
    <submittedName>
        <fullName evidence="6">RNA polymerase subunit sigma</fullName>
    </submittedName>
</protein>
<dbReference type="InterPro" id="IPR013324">
    <property type="entry name" value="RNA_pol_sigma_r3/r4-like"/>
</dbReference>
<dbReference type="Pfam" id="PF04545">
    <property type="entry name" value="Sigma70_r4"/>
    <property type="match status" value="1"/>
</dbReference>
<feature type="domain" description="RNA polymerase sigma-70 region 4" evidence="5">
    <location>
        <begin position="178"/>
        <end position="225"/>
    </location>
</feature>
<dbReference type="GO" id="GO:0016987">
    <property type="term" value="F:sigma factor activity"/>
    <property type="evidence" value="ECO:0007669"/>
    <property type="project" value="UniProtKB-KW"/>
</dbReference>
<dbReference type="GO" id="GO:0006352">
    <property type="term" value="P:DNA-templated transcription initiation"/>
    <property type="evidence" value="ECO:0007669"/>
    <property type="project" value="InterPro"/>
</dbReference>
<keyword evidence="4" id="KW-0804">Transcription</keyword>
<keyword evidence="7" id="KW-1185">Reference proteome</keyword>
<dbReference type="InterPro" id="IPR007630">
    <property type="entry name" value="RNA_pol_sigma70_r4"/>
</dbReference>
<keyword evidence="3" id="KW-0238">DNA-binding</keyword>
<gene>
    <name evidence="6" type="ORF">AMR76_13960</name>
</gene>
<dbReference type="EMBL" id="LKHS01000010">
    <property type="protein sequence ID" value="KQH85601.1"/>
    <property type="molecule type" value="Genomic_DNA"/>
</dbReference>
<sequence length="231" mass="26837">MFLSRQAYQKTPISSATQRNVLEQQALESHLYLIQRSLNKYRGVVDPDTLDDLRQIALMAFILELRKFDHVINDDFLKSVTVRLKGAIIDELRARDYLSREQRSLSNKIKDTERKFMAKYGRSPTQADICSQLNISSEEYMNAIIDLTMSDDVELFELVNHADDSQKEFISLMLEKELKQLAPSIQKVLYFIYVMGLRTQETAQVLEISEMKVHRIKHKGIEIIRSRLGGH</sequence>
<dbReference type="Proteomes" id="UP000051221">
    <property type="component" value="Unassembled WGS sequence"/>
</dbReference>
<accession>A0A0Q2MC12</accession>
<dbReference type="InterPro" id="IPR013325">
    <property type="entry name" value="RNA_pol_sigma_r2"/>
</dbReference>
<dbReference type="Gene3D" id="1.20.140.160">
    <property type="match status" value="1"/>
</dbReference>